<feature type="region of interest" description="Disordered" evidence="1">
    <location>
        <begin position="85"/>
        <end position="105"/>
    </location>
</feature>
<gene>
    <name evidence="3" type="ORF">8014-B2_0057</name>
</gene>
<dbReference type="Proteomes" id="UP000008061">
    <property type="component" value="Segment"/>
</dbReference>
<protein>
    <submittedName>
        <fullName evidence="3">Endolysin</fullName>
    </submittedName>
</protein>
<dbReference type="PROSITE" id="PS51782">
    <property type="entry name" value="LYSM"/>
    <property type="match status" value="1"/>
</dbReference>
<accession>K4ID66</accession>
<dbReference type="SMART" id="SM00257">
    <property type="entry name" value="LysM"/>
    <property type="match status" value="1"/>
</dbReference>
<dbReference type="InterPro" id="IPR023346">
    <property type="entry name" value="Lysozyme-like_dom_sf"/>
</dbReference>
<reference evidence="3 4" key="1">
    <citation type="journal article" date="2012" name="Appl. Environ. Microbiol.">
        <title>Characterization of Two Virulent Phages of Lactobacillus plantarum.</title>
        <authorList>
            <person name="Briggiler Marco M."/>
            <person name="Garneau J.E."/>
            <person name="Tremblay D."/>
            <person name="Quiberoni A."/>
            <person name="Moineau S."/>
        </authorList>
    </citation>
    <scope>NUCLEOTIDE SEQUENCE [LARGE SCALE GENOMIC DNA]</scope>
</reference>
<dbReference type="InterPro" id="IPR036779">
    <property type="entry name" value="LysM_dom_sf"/>
</dbReference>
<keyword evidence="4" id="KW-1185">Reference proteome</keyword>
<feature type="compositionally biased region" description="Low complexity" evidence="1">
    <location>
        <begin position="118"/>
        <end position="146"/>
    </location>
</feature>
<feature type="domain" description="LysM" evidence="2">
    <location>
        <begin position="26"/>
        <end position="70"/>
    </location>
</feature>
<dbReference type="EMBL" id="JX486088">
    <property type="protein sequence ID" value="AFU63124.1"/>
    <property type="molecule type" value="Genomic_DNA"/>
</dbReference>
<evidence type="ECO:0000313" key="3">
    <source>
        <dbReference type="EMBL" id="AFU63124.1"/>
    </source>
</evidence>
<name>K4ID66_9CAUD</name>
<dbReference type="InterPro" id="IPR018392">
    <property type="entry name" value="LysM"/>
</dbReference>
<dbReference type="SUPFAM" id="SSF54106">
    <property type="entry name" value="LysM domain"/>
    <property type="match status" value="1"/>
</dbReference>
<feature type="compositionally biased region" description="Polar residues" evidence="1">
    <location>
        <begin position="164"/>
        <end position="173"/>
    </location>
</feature>
<dbReference type="Gene3D" id="3.10.350.10">
    <property type="entry name" value="LysM domain"/>
    <property type="match status" value="1"/>
</dbReference>
<dbReference type="CDD" id="cd00118">
    <property type="entry name" value="LysM"/>
    <property type="match status" value="1"/>
</dbReference>
<evidence type="ECO:0000256" key="1">
    <source>
        <dbReference type="SAM" id="MobiDB-lite"/>
    </source>
</evidence>
<feature type="region of interest" description="Disordered" evidence="1">
    <location>
        <begin position="117"/>
        <end position="173"/>
    </location>
</feature>
<proteinExistence type="predicted"/>
<evidence type="ECO:0000259" key="2">
    <source>
        <dbReference type="PROSITE" id="PS51782"/>
    </source>
</evidence>
<dbReference type="InterPro" id="IPR008258">
    <property type="entry name" value="Transglycosylase_SLT_dom_1"/>
</dbReference>
<organism evidence="3 4">
    <name type="scientific">Lactobacillus phage ATCC 8014-B2</name>
    <dbReference type="NCBI Taxonomy" id="1225795"/>
    <lineage>
        <taxon>Viruses</taxon>
        <taxon>Duplodnaviria</taxon>
        <taxon>Heunggongvirae</taxon>
        <taxon>Uroviricota</taxon>
        <taxon>Caudoviricetes</taxon>
        <taxon>Tybeckvirinae</taxon>
        <taxon>Douglaswolinvirus</taxon>
        <taxon>Douglaswolinvirus B2</taxon>
    </lineage>
</organism>
<dbReference type="Pfam" id="PF01476">
    <property type="entry name" value="LysM"/>
    <property type="match status" value="1"/>
</dbReference>
<dbReference type="SUPFAM" id="SSF53955">
    <property type="entry name" value="Lysozyme-like"/>
    <property type="match status" value="1"/>
</dbReference>
<dbReference type="Pfam" id="PF01464">
    <property type="entry name" value="SLT"/>
    <property type="match status" value="1"/>
</dbReference>
<sequence>MNKNTLVASAAVVAGLALGVQTVSADTVTVQAGDTVSEIAHEHGTSVSDIINENSLSNPNLIFVGDKLQVNGNVNTANQTTKVSVQVPAVKTEQPKSEQTQPTVTGNKAVNYSSAEIQTQSVQTQQKSQSSPSSQSTQSSLMSKTSGQLSQSEINQVAEEMASRTGQSSSTWSTIINRESKGNVNISNSEGSGAYGLLQLMRSSHGSVSSQVDEAVQLYKAQGMGAWSETAY</sequence>
<dbReference type="Gene3D" id="1.10.530.10">
    <property type="match status" value="1"/>
</dbReference>
<evidence type="ECO:0000313" key="4">
    <source>
        <dbReference type="Proteomes" id="UP000008061"/>
    </source>
</evidence>